<evidence type="ECO:0000313" key="14">
    <source>
        <dbReference type="EMBL" id="SFB26557.1"/>
    </source>
</evidence>
<evidence type="ECO:0000256" key="7">
    <source>
        <dbReference type="ARBA" id="ARBA00022898"/>
    </source>
</evidence>
<evidence type="ECO:0000256" key="3">
    <source>
        <dbReference type="ARBA" id="ARBA00009406"/>
    </source>
</evidence>
<comment type="catalytic activity">
    <reaction evidence="11">
        <text>N(6)-(pyridoxal phosphate)-L-lysyl-[4-amino-5-hydroxymethyl-2-methylpyrimidine phosphate synthase] + L-histidyl-[4-amino-5-hydroxymethyl-2-methylpyrimidine phosphate synthase] + 2 Fe(3+) + 4 H2O = L-lysyl-[4-amino-5-hydroxymethyl-2-methylpyrimidine phosphate synthase] + (2S)-2-amino-5-hydroxy-4-oxopentanoyl-[4-amino-5-hydroxymethyl-2-methylpyrimidine phosphate synthase] + 4-amino-2-methyl-5-(phosphooxymethyl)pyrimidine + 3-oxopropanoate + 2 Fe(2+) + 2 H(+)</text>
        <dbReference type="Rhea" id="RHEA:65756"/>
        <dbReference type="Rhea" id="RHEA-COMP:16892"/>
        <dbReference type="Rhea" id="RHEA-COMP:16893"/>
        <dbReference type="Rhea" id="RHEA-COMP:16894"/>
        <dbReference type="Rhea" id="RHEA-COMP:16895"/>
        <dbReference type="ChEBI" id="CHEBI:15377"/>
        <dbReference type="ChEBI" id="CHEBI:15378"/>
        <dbReference type="ChEBI" id="CHEBI:29033"/>
        <dbReference type="ChEBI" id="CHEBI:29034"/>
        <dbReference type="ChEBI" id="CHEBI:29969"/>
        <dbReference type="ChEBI" id="CHEBI:29979"/>
        <dbReference type="ChEBI" id="CHEBI:33190"/>
        <dbReference type="ChEBI" id="CHEBI:58354"/>
        <dbReference type="ChEBI" id="CHEBI:143915"/>
        <dbReference type="ChEBI" id="CHEBI:157692"/>
    </reaction>
    <physiologicalReaction direction="left-to-right" evidence="11">
        <dbReference type="Rhea" id="RHEA:65757"/>
    </physiologicalReaction>
</comment>
<dbReference type="SUPFAM" id="SSF53850">
    <property type="entry name" value="Periplasmic binding protein-like II"/>
    <property type="match status" value="2"/>
</dbReference>
<keyword evidence="8" id="KW-0784">Thiamine biosynthesis</keyword>
<gene>
    <name evidence="14" type="ORF">SAMN05216249_11624</name>
</gene>
<evidence type="ECO:0000256" key="2">
    <source>
        <dbReference type="ARBA" id="ARBA00004948"/>
    </source>
</evidence>
<keyword evidence="7" id="KW-0663">Pyridoxal phosphate</keyword>
<keyword evidence="15" id="KW-1185">Reference proteome</keyword>
<keyword evidence="5" id="KW-0808">Transferase</keyword>
<dbReference type="GO" id="GO:0009228">
    <property type="term" value="P:thiamine biosynthetic process"/>
    <property type="evidence" value="ECO:0007669"/>
    <property type="project" value="UniProtKB-KW"/>
</dbReference>
<sequence length="371" mass="41260">MKKRMKRILCMLLTASLAVGAFVGCGESQKETTSTAENEKKEELTSKDIIEKAAKDGKVGNWGLGNEYEVLALLAKYDLPTDFLSQDFTMDGFDDDSITLASAMTYNELGLVKNDYEGGYGYKDTVEYIDMNDEGVAMLEDNIFCSKDFAKENPETVAAFLYASFKGWEYAVENPKEAAQICYEYGSSVSKEHQEYMADEVAKLVSTDTKGEKVSDIGNMDEDAMKQTLDIAKKYVSLDDADANEKFQNLTLDDIRDTSFYEKAQASDGKFNVEKKKVSIQLKWLPDAQFMGYYVALDKGYYKEVGFEDVNIVSGGGDIAETTAVNNNTVDFGVTWETNLASADASGMNLVEIAQIFQRSGLVLVYKPENY</sequence>
<dbReference type="InterPro" id="IPR027939">
    <property type="entry name" value="NMT1/THI5"/>
</dbReference>
<dbReference type="Pfam" id="PF09084">
    <property type="entry name" value="NMT1"/>
    <property type="match status" value="2"/>
</dbReference>
<comment type="function">
    <text evidence="1">Responsible for the formation of the pyrimidine heterocycle in the thiamine biosynthesis pathway. Catalyzes the formation of hydroxymethylpyrimidine phosphate (HMP-P) from histidine and pyridoxal phosphate (PLP). The protein uses PLP and the active site histidine to form HMP-P, generating an inactive enzyme. The enzyme can only undergo a single turnover, which suggests it is a suicide enzyme.</text>
</comment>
<dbReference type="EMBL" id="FOJY01000016">
    <property type="protein sequence ID" value="SFB26557.1"/>
    <property type="molecule type" value="Genomic_DNA"/>
</dbReference>
<organism evidence="14 15">
    <name type="scientific">Acetitomaculum ruminis DSM 5522</name>
    <dbReference type="NCBI Taxonomy" id="1120918"/>
    <lineage>
        <taxon>Bacteria</taxon>
        <taxon>Bacillati</taxon>
        <taxon>Bacillota</taxon>
        <taxon>Clostridia</taxon>
        <taxon>Lachnospirales</taxon>
        <taxon>Lachnospiraceae</taxon>
        <taxon>Acetitomaculum</taxon>
    </lineage>
</organism>
<evidence type="ECO:0000259" key="13">
    <source>
        <dbReference type="Pfam" id="PF09084"/>
    </source>
</evidence>
<evidence type="ECO:0000313" key="15">
    <source>
        <dbReference type="Proteomes" id="UP000198838"/>
    </source>
</evidence>
<dbReference type="Proteomes" id="UP000198838">
    <property type="component" value="Unassembled WGS sequence"/>
</dbReference>
<keyword evidence="12" id="KW-0732">Signal</keyword>
<dbReference type="STRING" id="1120918.SAMN05216249_11624"/>
<evidence type="ECO:0000256" key="5">
    <source>
        <dbReference type="ARBA" id="ARBA00022679"/>
    </source>
</evidence>
<dbReference type="GO" id="GO:0046872">
    <property type="term" value="F:metal ion binding"/>
    <property type="evidence" value="ECO:0007669"/>
    <property type="project" value="UniProtKB-KW"/>
</dbReference>
<keyword evidence="6" id="KW-0479">Metal-binding</keyword>
<dbReference type="Gene3D" id="3.40.190.10">
    <property type="entry name" value="Periplasmic binding protein-like II"/>
    <property type="match status" value="3"/>
</dbReference>
<dbReference type="RefSeq" id="WP_092873453.1">
    <property type="nucleotide sequence ID" value="NZ_FOJY01000016.1"/>
</dbReference>
<feature type="chain" id="PRO_5039551036" description="Thiamine pyrimidine synthase" evidence="12">
    <location>
        <begin position="22"/>
        <end position="371"/>
    </location>
</feature>
<feature type="domain" description="SsuA/THI5-like" evidence="13">
    <location>
        <begin position="113"/>
        <end position="178"/>
    </location>
</feature>
<evidence type="ECO:0000256" key="10">
    <source>
        <dbReference type="ARBA" id="ARBA00033171"/>
    </source>
</evidence>
<evidence type="ECO:0000256" key="11">
    <source>
        <dbReference type="ARBA" id="ARBA00048179"/>
    </source>
</evidence>
<name>A0A1I0ZM46_9FIRM</name>
<feature type="domain" description="SsuA/THI5-like" evidence="13">
    <location>
        <begin position="288"/>
        <end position="369"/>
    </location>
</feature>
<dbReference type="PANTHER" id="PTHR31528">
    <property type="entry name" value="4-AMINO-5-HYDROXYMETHYL-2-METHYLPYRIMIDINE PHOSPHATE SYNTHASE THI11-RELATED"/>
    <property type="match status" value="1"/>
</dbReference>
<protein>
    <recommendedName>
        <fullName evidence="10">Thiamine pyrimidine synthase</fullName>
    </recommendedName>
</protein>
<evidence type="ECO:0000256" key="1">
    <source>
        <dbReference type="ARBA" id="ARBA00003469"/>
    </source>
</evidence>
<evidence type="ECO:0000256" key="8">
    <source>
        <dbReference type="ARBA" id="ARBA00022977"/>
    </source>
</evidence>
<accession>A0A1I0ZM46</accession>
<comment type="similarity">
    <text evidence="3">Belongs to the NMT1/THI5 family.</text>
</comment>
<dbReference type="GO" id="GO:0016740">
    <property type="term" value="F:transferase activity"/>
    <property type="evidence" value="ECO:0007669"/>
    <property type="project" value="UniProtKB-KW"/>
</dbReference>
<evidence type="ECO:0000256" key="4">
    <source>
        <dbReference type="ARBA" id="ARBA00011738"/>
    </source>
</evidence>
<keyword evidence="9" id="KW-0408">Iron</keyword>
<comment type="subunit">
    <text evidence="4">Homodimer.</text>
</comment>
<proteinExistence type="inferred from homology"/>
<reference evidence="14 15" key="1">
    <citation type="submission" date="2016-10" db="EMBL/GenBank/DDBJ databases">
        <authorList>
            <person name="de Groot N.N."/>
        </authorList>
    </citation>
    <scope>NUCLEOTIDE SEQUENCE [LARGE SCALE GENOMIC DNA]</scope>
    <source>
        <strain evidence="14 15">DSM 5522</strain>
    </source>
</reference>
<comment type="pathway">
    <text evidence="2">Cofactor biosynthesis; thiamine diphosphate biosynthesis.</text>
</comment>
<dbReference type="AlphaFoldDB" id="A0A1I0ZM46"/>
<evidence type="ECO:0000256" key="6">
    <source>
        <dbReference type="ARBA" id="ARBA00022723"/>
    </source>
</evidence>
<evidence type="ECO:0000256" key="12">
    <source>
        <dbReference type="SAM" id="SignalP"/>
    </source>
</evidence>
<dbReference type="InterPro" id="IPR015168">
    <property type="entry name" value="SsuA/THI5"/>
</dbReference>
<feature type="signal peptide" evidence="12">
    <location>
        <begin position="1"/>
        <end position="21"/>
    </location>
</feature>
<dbReference type="OrthoDB" id="9815602at2"/>
<dbReference type="PROSITE" id="PS51257">
    <property type="entry name" value="PROKAR_LIPOPROTEIN"/>
    <property type="match status" value="1"/>
</dbReference>
<dbReference type="PANTHER" id="PTHR31528:SF1">
    <property type="entry name" value="4-AMINO-5-HYDROXYMETHYL-2-METHYLPYRIMIDINE PHOSPHATE SYNTHASE THI11-RELATED"/>
    <property type="match status" value="1"/>
</dbReference>
<evidence type="ECO:0000256" key="9">
    <source>
        <dbReference type="ARBA" id="ARBA00023004"/>
    </source>
</evidence>